<dbReference type="Pfam" id="PF13359">
    <property type="entry name" value="DDE_Tnp_4"/>
    <property type="match status" value="1"/>
</dbReference>
<dbReference type="EMBL" id="BMAW01077461">
    <property type="protein sequence ID" value="GFU06515.1"/>
    <property type="molecule type" value="Genomic_DNA"/>
</dbReference>
<proteinExistence type="predicted"/>
<evidence type="ECO:0000313" key="4">
    <source>
        <dbReference type="EMBL" id="GFU06515.1"/>
    </source>
</evidence>
<dbReference type="InterPro" id="IPR027806">
    <property type="entry name" value="HARBI1_dom"/>
</dbReference>
<feature type="domain" description="DDE Tnp4" evidence="3">
    <location>
        <begin position="21"/>
        <end position="88"/>
    </location>
</feature>
<evidence type="ECO:0000256" key="2">
    <source>
        <dbReference type="ARBA" id="ARBA00022723"/>
    </source>
</evidence>
<evidence type="ECO:0000313" key="5">
    <source>
        <dbReference type="Proteomes" id="UP000887013"/>
    </source>
</evidence>
<keyword evidence="5" id="KW-1185">Reference proteome</keyword>
<comment type="cofactor">
    <cofactor evidence="1">
        <name>a divalent metal cation</name>
        <dbReference type="ChEBI" id="CHEBI:60240"/>
    </cofactor>
</comment>
<organism evidence="4 5">
    <name type="scientific">Nephila pilipes</name>
    <name type="common">Giant wood spider</name>
    <name type="synonym">Nephila maculata</name>
    <dbReference type="NCBI Taxonomy" id="299642"/>
    <lineage>
        <taxon>Eukaryota</taxon>
        <taxon>Metazoa</taxon>
        <taxon>Ecdysozoa</taxon>
        <taxon>Arthropoda</taxon>
        <taxon>Chelicerata</taxon>
        <taxon>Arachnida</taxon>
        <taxon>Araneae</taxon>
        <taxon>Araneomorphae</taxon>
        <taxon>Entelegynae</taxon>
        <taxon>Araneoidea</taxon>
        <taxon>Nephilidae</taxon>
        <taxon>Nephila</taxon>
    </lineage>
</organism>
<reference evidence="4" key="1">
    <citation type="submission" date="2020-08" db="EMBL/GenBank/DDBJ databases">
        <title>Multicomponent nature underlies the extraordinary mechanical properties of spider dragline silk.</title>
        <authorList>
            <person name="Kono N."/>
            <person name="Nakamura H."/>
            <person name="Mori M."/>
            <person name="Yoshida Y."/>
            <person name="Ohtoshi R."/>
            <person name="Malay A.D."/>
            <person name="Moran D.A.P."/>
            <person name="Tomita M."/>
            <person name="Numata K."/>
            <person name="Arakawa K."/>
        </authorList>
    </citation>
    <scope>NUCLEOTIDE SEQUENCE</scope>
</reference>
<gene>
    <name evidence="4" type="primary">AVEN_274028_1</name>
    <name evidence="4" type="ORF">NPIL_526641</name>
</gene>
<comment type="caution">
    <text evidence="4">The sequence shown here is derived from an EMBL/GenBank/DDBJ whole genome shotgun (WGS) entry which is preliminary data.</text>
</comment>
<dbReference type="PANTHER" id="PTHR23080">
    <property type="entry name" value="THAP DOMAIN PROTEIN"/>
    <property type="match status" value="1"/>
</dbReference>
<keyword evidence="2" id="KW-0479">Metal-binding</keyword>
<name>A0A8X6QCE9_NEPPI</name>
<dbReference type="Proteomes" id="UP000887013">
    <property type="component" value="Unassembled WGS sequence"/>
</dbReference>
<dbReference type="OrthoDB" id="6434106at2759"/>
<dbReference type="PANTHER" id="PTHR23080:SF133">
    <property type="entry name" value="SI:CH211-262I1.5-RELATED"/>
    <property type="match status" value="1"/>
</dbReference>
<dbReference type="GO" id="GO:0046872">
    <property type="term" value="F:metal ion binding"/>
    <property type="evidence" value="ECO:0007669"/>
    <property type="project" value="UniProtKB-KW"/>
</dbReference>
<evidence type="ECO:0000256" key="1">
    <source>
        <dbReference type="ARBA" id="ARBA00001968"/>
    </source>
</evidence>
<protein>
    <recommendedName>
        <fullName evidence="3">DDE Tnp4 domain-containing protein</fullName>
    </recommendedName>
</protein>
<dbReference type="AlphaFoldDB" id="A0A8X6QCE9"/>
<accession>A0A8X6QCE9</accession>
<evidence type="ECO:0000259" key="3">
    <source>
        <dbReference type="Pfam" id="PF13359"/>
    </source>
</evidence>
<sequence length="98" mass="11042">MVTEYMPQPFSFGKNDVRITVDNTEFPIQKPSSCMEQQLTFSSCKNTNTLRGMIIISNCAISSIYPLYCASLSDKQLFINNKLMDRLDPIDVCVCCNG</sequence>